<dbReference type="Proteomes" id="UP000231638">
    <property type="component" value="Unassembled WGS sequence"/>
</dbReference>
<evidence type="ECO:0000313" key="1">
    <source>
        <dbReference type="EMBL" id="DAB35576.1"/>
    </source>
</evidence>
<proteinExistence type="predicted"/>
<dbReference type="InterPro" id="IPR010836">
    <property type="entry name" value="SapC"/>
</dbReference>
<organism evidence="1 2">
    <name type="scientific">Sulfurospirillum cavolei</name>
    <dbReference type="NCBI Taxonomy" id="366522"/>
    <lineage>
        <taxon>Bacteria</taxon>
        <taxon>Pseudomonadati</taxon>
        <taxon>Campylobacterota</taxon>
        <taxon>Epsilonproteobacteria</taxon>
        <taxon>Campylobacterales</taxon>
        <taxon>Sulfurospirillaceae</taxon>
        <taxon>Sulfurospirillum</taxon>
    </lineage>
</organism>
<dbReference type="Pfam" id="PF07277">
    <property type="entry name" value="SapC"/>
    <property type="match status" value="1"/>
</dbReference>
<accession>A0A2D3WBB0</accession>
<gene>
    <name evidence="1" type="ORF">CFH80_09405</name>
</gene>
<dbReference type="EMBL" id="DLUG01000243">
    <property type="protein sequence ID" value="DAB35576.1"/>
    <property type="molecule type" value="Genomic_DNA"/>
</dbReference>
<sequence length="241" mass="27500">MFYFTIHRGTFIMALHVINQPHDQTKAVNDAMRYPNLEKIISVPLGIGEFYEACKDYPILFTKNQEGDWLAIALLGFNDKNVSLDENGRFKRGKYVPAFLRRYPFALVQNEAQEGFSLAIEEEGLEELNASNQARALFKEDKTPSDLTKNILDFLVRFQGELQSCSAFIKELYKGELLVQKSANVIDEEGKTHTINGFLTLDEEKFNRLNDKKKLDMCKKGATPLITAHLISLSNIRRLGM</sequence>
<comment type="caution">
    <text evidence="1">The sequence shown here is derived from an EMBL/GenBank/DDBJ whole genome shotgun (WGS) entry which is preliminary data.</text>
</comment>
<dbReference type="AlphaFoldDB" id="A0A2D3WBB0"/>
<evidence type="ECO:0000313" key="2">
    <source>
        <dbReference type="Proteomes" id="UP000231638"/>
    </source>
</evidence>
<name>A0A2D3WBB0_9BACT</name>
<evidence type="ECO:0008006" key="3">
    <source>
        <dbReference type="Google" id="ProtNLM"/>
    </source>
</evidence>
<reference evidence="1 2" key="1">
    <citation type="journal article" date="2017" name="Front. Microbiol.">
        <title>Comparative Genomic Analysis of the Class Epsilonproteobacteria and Proposed Reclassification to Epsilonbacteraeota (phyl. nov.).</title>
        <authorList>
            <person name="Waite D.W."/>
            <person name="Vanwonterghem I."/>
            <person name="Rinke C."/>
            <person name="Parks D.H."/>
            <person name="Zhang Y."/>
            <person name="Takai K."/>
            <person name="Sievert S.M."/>
            <person name="Simon J."/>
            <person name="Campbell B.J."/>
            <person name="Hanson T.E."/>
            <person name="Woyke T."/>
            <person name="Klotz M.G."/>
            <person name="Hugenholtz P."/>
        </authorList>
    </citation>
    <scope>NUCLEOTIDE SEQUENCE [LARGE SCALE GENOMIC DNA]</scope>
    <source>
        <strain evidence="1">UBA11420</strain>
    </source>
</reference>
<protein>
    <recommendedName>
        <fullName evidence="3">SapC family protein</fullName>
    </recommendedName>
</protein>
<dbReference type="STRING" id="366522.GCA_001548055_00891"/>